<dbReference type="Proteomes" id="UP000838878">
    <property type="component" value="Chromosome 14"/>
</dbReference>
<evidence type="ECO:0000313" key="2">
    <source>
        <dbReference type="Proteomes" id="UP000838878"/>
    </source>
</evidence>
<dbReference type="Gene3D" id="3.15.10.30">
    <property type="entry name" value="Haemolymph juvenile hormone binding protein"/>
    <property type="match status" value="1"/>
</dbReference>
<dbReference type="SMART" id="SM00700">
    <property type="entry name" value="JHBP"/>
    <property type="match status" value="1"/>
</dbReference>
<keyword evidence="2" id="KW-1185">Reference proteome</keyword>
<sequence length="216" mass="24323">MMKTVSRTGVKEFGIIPLDPLPLRNISATVLDGITINVSEGAMKGMKNCVINEFNIDWEKERGYMNVTCDVLSLKGQIVVSGENPEIQSTIGSNTLNGQGIAEIKLDNTNLYIEVSIYLTKKDGEIYLTMSNKNRIYLYDIGKAHFITEKVMFPNDDLSQIVSSYLNDNWRTTMKQFGSVFMNKALELFIALIAKFCDAIPTSKYITEDLNPFLKH</sequence>
<gene>
    <name evidence="1" type="ORF">BINO364_LOCUS6361</name>
</gene>
<evidence type="ECO:0000313" key="1">
    <source>
        <dbReference type="EMBL" id="CAH0720089.1"/>
    </source>
</evidence>
<dbReference type="InterPro" id="IPR038606">
    <property type="entry name" value="To_sf"/>
</dbReference>
<name>A0A8J9Y7C0_9NEOP</name>
<dbReference type="PANTHER" id="PTHR11008">
    <property type="entry name" value="PROTEIN TAKEOUT-LIKE PROTEIN"/>
    <property type="match status" value="1"/>
</dbReference>
<dbReference type="Pfam" id="PF06585">
    <property type="entry name" value="JHBP"/>
    <property type="match status" value="1"/>
</dbReference>
<dbReference type="OrthoDB" id="7457915at2759"/>
<dbReference type="InterPro" id="IPR010562">
    <property type="entry name" value="Haemolymph_juvenile_hormone-bd"/>
</dbReference>
<dbReference type="GO" id="GO:0005615">
    <property type="term" value="C:extracellular space"/>
    <property type="evidence" value="ECO:0007669"/>
    <property type="project" value="TreeGrafter"/>
</dbReference>
<feature type="non-terminal residue" evidence="1">
    <location>
        <position position="216"/>
    </location>
</feature>
<organism evidence="1 2">
    <name type="scientific">Brenthis ino</name>
    <name type="common">lesser marbled fritillary</name>
    <dbReference type="NCBI Taxonomy" id="405034"/>
    <lineage>
        <taxon>Eukaryota</taxon>
        <taxon>Metazoa</taxon>
        <taxon>Ecdysozoa</taxon>
        <taxon>Arthropoda</taxon>
        <taxon>Hexapoda</taxon>
        <taxon>Insecta</taxon>
        <taxon>Pterygota</taxon>
        <taxon>Neoptera</taxon>
        <taxon>Endopterygota</taxon>
        <taxon>Lepidoptera</taxon>
        <taxon>Glossata</taxon>
        <taxon>Ditrysia</taxon>
        <taxon>Papilionoidea</taxon>
        <taxon>Nymphalidae</taxon>
        <taxon>Heliconiinae</taxon>
        <taxon>Argynnini</taxon>
        <taxon>Brenthis</taxon>
    </lineage>
</organism>
<accession>A0A8J9Y7C0</accession>
<reference evidence="1" key="1">
    <citation type="submission" date="2021-12" db="EMBL/GenBank/DDBJ databases">
        <authorList>
            <person name="Martin H S."/>
        </authorList>
    </citation>
    <scope>NUCLEOTIDE SEQUENCE</scope>
</reference>
<proteinExistence type="predicted"/>
<dbReference type="PANTHER" id="PTHR11008:SF41">
    <property type="entry name" value="RE70318P"/>
    <property type="match status" value="1"/>
</dbReference>
<dbReference type="AlphaFoldDB" id="A0A8J9Y7C0"/>
<dbReference type="EMBL" id="OV170234">
    <property type="protein sequence ID" value="CAH0720089.1"/>
    <property type="molecule type" value="Genomic_DNA"/>
</dbReference>
<protein>
    <submittedName>
        <fullName evidence="1">Uncharacterized protein</fullName>
    </submittedName>
</protein>